<feature type="binding site" evidence="5 7">
    <location>
        <position position="136"/>
    </location>
    <ligand>
        <name>substrate</name>
    </ligand>
</feature>
<dbReference type="SUPFAM" id="SSF51419">
    <property type="entry name" value="PLP-binding barrel"/>
    <property type="match status" value="1"/>
</dbReference>
<dbReference type="CDD" id="cd00430">
    <property type="entry name" value="PLPDE_III_AR"/>
    <property type="match status" value="1"/>
</dbReference>
<comment type="similarity">
    <text evidence="5">Belongs to the alanine racemase family.</text>
</comment>
<dbReference type="GO" id="GO:0030170">
    <property type="term" value="F:pyridoxal phosphate binding"/>
    <property type="evidence" value="ECO:0007669"/>
    <property type="project" value="UniProtKB-UniRule"/>
</dbReference>
<dbReference type="GO" id="GO:0008784">
    <property type="term" value="F:alanine racemase activity"/>
    <property type="evidence" value="ECO:0007669"/>
    <property type="project" value="UniProtKB-UniRule"/>
</dbReference>
<evidence type="ECO:0000259" key="8">
    <source>
        <dbReference type="SMART" id="SM01005"/>
    </source>
</evidence>
<dbReference type="SUPFAM" id="SSF50621">
    <property type="entry name" value="Alanine racemase C-terminal domain-like"/>
    <property type="match status" value="1"/>
</dbReference>
<reference evidence="12" key="3">
    <citation type="submission" date="2018-08" db="EMBL/GenBank/DDBJ databases">
        <title>Streptococcus chenjunshii sp. nov., isolated from stools sample of the Tibetan antelope in the Qinghai-Tibet plateau, China.</title>
        <authorList>
            <person name="Tian Z."/>
        </authorList>
    </citation>
    <scope>NUCLEOTIDE SEQUENCE [LARGE SCALE GENOMIC DNA]</scope>
    <source>
        <strain evidence="12">Z15</strain>
    </source>
</reference>
<keyword evidence="3 5" id="KW-0663">Pyridoxal phosphate</keyword>
<reference evidence="9" key="4">
    <citation type="journal article" date="2019" name="Int. J. Syst. Evol. Microbiol.">
        <title>Streptococcus chenjunshii sp. nov. isolated from feces of Tibetan antelopes.</title>
        <authorList>
            <person name="Tian Z."/>
            <person name="Lu S."/>
            <person name="Jin D."/>
            <person name="Yang J."/>
            <person name="Pu J."/>
            <person name="Lai X.H."/>
            <person name="Bai X.N."/>
            <person name="Wu X.M."/>
            <person name="Li J."/>
            <person name="Wang S."/>
            <person name="Xu J."/>
        </authorList>
    </citation>
    <scope>NUCLEOTIDE SEQUENCE</scope>
    <source>
        <strain evidence="9">Z15</strain>
    </source>
</reference>
<proteinExistence type="inferred from homology"/>
<dbReference type="InterPro" id="IPR011079">
    <property type="entry name" value="Ala_racemase_C"/>
</dbReference>
<accession>A0A346NAK7</accession>
<feature type="domain" description="Alanine racemase C-terminal" evidence="8">
    <location>
        <begin position="242"/>
        <end position="367"/>
    </location>
</feature>
<evidence type="ECO:0000313" key="14">
    <source>
        <dbReference type="Proteomes" id="UP000264056"/>
    </source>
</evidence>
<dbReference type="FunFam" id="3.20.20.10:FF:000002">
    <property type="entry name" value="Alanine racemase"/>
    <property type="match status" value="1"/>
</dbReference>
<dbReference type="InterPro" id="IPR000821">
    <property type="entry name" value="Ala_racemase"/>
</dbReference>
<keyword evidence="14" id="KW-1185">Reference proteome</keyword>
<evidence type="ECO:0000256" key="2">
    <source>
        <dbReference type="ARBA" id="ARBA00001933"/>
    </source>
</evidence>
<dbReference type="Gene3D" id="3.20.20.10">
    <property type="entry name" value="Alanine racemase"/>
    <property type="match status" value="1"/>
</dbReference>
<dbReference type="Proteomes" id="UP000262901">
    <property type="component" value="Unassembled WGS sequence"/>
</dbReference>
<keyword evidence="4 5" id="KW-0413">Isomerase</keyword>
<reference evidence="11 13" key="2">
    <citation type="submission" date="2018-08" db="EMBL/GenBank/DDBJ databases">
        <title>Draft genome of Streptococcus sp. nov. Z1.</title>
        <authorList>
            <person name="Tian Z."/>
        </authorList>
    </citation>
    <scope>NUCLEOTIDE SEQUENCE [LARGE SCALE GENOMIC DNA]</scope>
    <source>
        <strain evidence="11">Z1</strain>
        <strain evidence="13">Z1(2018)</strain>
    </source>
</reference>
<name>A0A372KM17_9STRE</name>
<dbReference type="Pfam" id="PF01168">
    <property type="entry name" value="Ala_racemase_N"/>
    <property type="match status" value="1"/>
</dbReference>
<protein>
    <recommendedName>
        <fullName evidence="5">Alanine racemase</fullName>
        <ecNumber evidence="5">5.1.1.1</ecNumber>
    </recommendedName>
</protein>
<dbReference type="InterPro" id="IPR009006">
    <property type="entry name" value="Ala_racemase/Decarboxylase_C"/>
</dbReference>
<dbReference type="InterPro" id="IPR020622">
    <property type="entry name" value="Ala_racemase_pyridoxalP-BS"/>
</dbReference>
<dbReference type="PRINTS" id="PR00992">
    <property type="entry name" value="ALARACEMASE"/>
</dbReference>
<comment type="pathway">
    <text evidence="5">Amino-acid biosynthesis; D-alanine biosynthesis; D-alanine from L-alanine: step 1/1.</text>
</comment>
<dbReference type="GO" id="GO:0009252">
    <property type="term" value="P:peptidoglycan biosynthetic process"/>
    <property type="evidence" value="ECO:0007669"/>
    <property type="project" value="TreeGrafter"/>
</dbReference>
<evidence type="ECO:0000256" key="7">
    <source>
        <dbReference type="PIRSR" id="PIRSR600821-52"/>
    </source>
</evidence>
<dbReference type="Proteomes" id="UP000246115">
    <property type="component" value="Chromosome"/>
</dbReference>
<dbReference type="EMBL" id="QVQZ01000009">
    <property type="protein sequence ID" value="RFU53313.1"/>
    <property type="molecule type" value="Genomic_DNA"/>
</dbReference>
<comment type="cofactor">
    <cofactor evidence="2 5 6">
        <name>pyridoxal 5'-phosphate</name>
        <dbReference type="ChEBI" id="CHEBI:597326"/>
    </cofactor>
</comment>
<dbReference type="PANTHER" id="PTHR30511:SF0">
    <property type="entry name" value="ALANINE RACEMASE, CATABOLIC-RELATED"/>
    <property type="match status" value="1"/>
</dbReference>
<dbReference type="UniPathway" id="UPA00042">
    <property type="reaction ID" value="UER00497"/>
</dbReference>
<gene>
    <name evidence="9" type="ORF">DDV21_002675</name>
    <name evidence="10" type="ORF">DDV22_04625</name>
    <name evidence="11" type="ORF">DDV23_05480</name>
</gene>
<comment type="catalytic activity">
    <reaction evidence="1 5">
        <text>L-alanine = D-alanine</text>
        <dbReference type="Rhea" id="RHEA:20249"/>
        <dbReference type="ChEBI" id="CHEBI:57416"/>
        <dbReference type="ChEBI" id="CHEBI:57972"/>
        <dbReference type="EC" id="5.1.1.1"/>
    </reaction>
</comment>
<dbReference type="OrthoDB" id="9813814at2"/>
<dbReference type="GO" id="GO:0030632">
    <property type="term" value="P:D-alanine biosynthetic process"/>
    <property type="evidence" value="ECO:0007669"/>
    <property type="project" value="UniProtKB-UniRule"/>
</dbReference>
<evidence type="ECO:0000313" key="9">
    <source>
        <dbReference type="EMBL" id="AXQ78052.1"/>
    </source>
</evidence>
<dbReference type="GO" id="GO:0005829">
    <property type="term" value="C:cytosol"/>
    <property type="evidence" value="ECO:0007669"/>
    <property type="project" value="TreeGrafter"/>
</dbReference>
<evidence type="ECO:0000313" key="12">
    <source>
        <dbReference type="Proteomes" id="UP000246115"/>
    </source>
</evidence>
<dbReference type="PANTHER" id="PTHR30511">
    <property type="entry name" value="ALANINE RACEMASE"/>
    <property type="match status" value="1"/>
</dbReference>
<reference evidence="10 14" key="1">
    <citation type="submission" date="2018-08" db="EMBL/GenBank/DDBJ databases">
        <title>Draft genome of Streptococcus sp .nov. Z2.</title>
        <authorList>
            <person name="Tian Z."/>
        </authorList>
    </citation>
    <scope>NUCLEOTIDE SEQUENCE [LARGE SCALE GENOMIC DNA]</scope>
    <source>
        <strain evidence="10 14">Z2</strain>
    </source>
</reference>
<feature type="binding site" evidence="5 7">
    <location>
        <position position="310"/>
    </location>
    <ligand>
        <name>substrate</name>
    </ligand>
</feature>
<feature type="modified residue" description="N6-(pyridoxal phosphate)lysine" evidence="5 6">
    <location>
        <position position="40"/>
    </location>
</feature>
<dbReference type="EMBL" id="CP031733">
    <property type="protein sequence ID" value="AXQ78052.1"/>
    <property type="molecule type" value="Genomic_DNA"/>
</dbReference>
<dbReference type="SMART" id="SM01005">
    <property type="entry name" value="Ala_racemase_C"/>
    <property type="match status" value="1"/>
</dbReference>
<evidence type="ECO:0000256" key="4">
    <source>
        <dbReference type="ARBA" id="ARBA00023235"/>
    </source>
</evidence>
<feature type="active site" description="Proton acceptor; specific for L-alanine" evidence="5">
    <location>
        <position position="263"/>
    </location>
</feature>
<feature type="active site" description="Proton acceptor; specific for D-alanine" evidence="5">
    <location>
        <position position="40"/>
    </location>
</feature>
<dbReference type="RefSeq" id="WP_116878108.1">
    <property type="nucleotide sequence ID" value="NZ_CP031733.1"/>
</dbReference>
<evidence type="ECO:0000313" key="13">
    <source>
        <dbReference type="Proteomes" id="UP000262901"/>
    </source>
</evidence>
<dbReference type="Gene3D" id="2.40.37.10">
    <property type="entry name" value="Lyase, Ornithine Decarboxylase, Chain A, domain 1"/>
    <property type="match status" value="1"/>
</dbReference>
<evidence type="ECO:0000256" key="5">
    <source>
        <dbReference type="HAMAP-Rule" id="MF_01201"/>
    </source>
</evidence>
<organism evidence="11 13">
    <name type="scientific">Streptococcus chenjunshii</name>
    <dbReference type="NCBI Taxonomy" id="2173853"/>
    <lineage>
        <taxon>Bacteria</taxon>
        <taxon>Bacillati</taxon>
        <taxon>Bacillota</taxon>
        <taxon>Bacilli</taxon>
        <taxon>Lactobacillales</taxon>
        <taxon>Streptococcaceae</taxon>
        <taxon>Streptococcus</taxon>
    </lineage>
</organism>
<dbReference type="Pfam" id="PF00842">
    <property type="entry name" value="Ala_racemase_C"/>
    <property type="match status" value="1"/>
</dbReference>
<dbReference type="AlphaFoldDB" id="A0A372KM17"/>
<evidence type="ECO:0000313" key="11">
    <source>
        <dbReference type="EMBL" id="RFU53313.1"/>
    </source>
</evidence>
<dbReference type="NCBIfam" id="TIGR00492">
    <property type="entry name" value="alr"/>
    <property type="match status" value="1"/>
</dbReference>
<accession>A0A372KM17</accession>
<evidence type="ECO:0000256" key="3">
    <source>
        <dbReference type="ARBA" id="ARBA00022898"/>
    </source>
</evidence>
<sequence>MIPSVHRPTRAIINLQAIADNVRTIQQHIPRDTKTYAVVKADAYGHGAVKTAHFISRSVDAFAVSNLDEALELRQSGISNDILILGPIAPEDVDLAKESALTVTVSSQNWLELARSQGVDMQGLTVHVKVDSGMGRIGVRSAEEANTLLAELQKSGSRVEGIFTHFATADEADDSKLQQQLAFFKNLLERLDNRPNLIHASNSAASLWHGETIFNAVRLGIAIYGLNPSGTALPLPYPLKPALSLESALIQVKKVEKGADIGYGASYTASAEQYIGTVPIGYADGWTRDLQGFSLLVDGLECEIVGRISMDQLTIRLSEPYPLGTKVTLIGSDGDKEISATDVAHKRDTISYEILCLLSSRIPRLYLGL</sequence>
<dbReference type="HAMAP" id="MF_01201">
    <property type="entry name" value="Ala_racemase"/>
    <property type="match status" value="1"/>
</dbReference>
<dbReference type="EMBL" id="QVQY01000009">
    <property type="protein sequence ID" value="RFU51147.1"/>
    <property type="molecule type" value="Genomic_DNA"/>
</dbReference>
<dbReference type="KEGG" id="schj:DDV21_002675"/>
<comment type="function">
    <text evidence="5">Catalyzes the interconversion of L-alanine and D-alanine. May also act on other amino acids.</text>
</comment>
<dbReference type="InterPro" id="IPR001608">
    <property type="entry name" value="Ala_racemase_N"/>
</dbReference>
<dbReference type="InterPro" id="IPR029066">
    <property type="entry name" value="PLP-binding_barrel"/>
</dbReference>
<evidence type="ECO:0000313" key="10">
    <source>
        <dbReference type="EMBL" id="RFU51147.1"/>
    </source>
</evidence>
<dbReference type="FunFam" id="2.40.37.10:FF:000006">
    <property type="entry name" value="Alanine racemase"/>
    <property type="match status" value="1"/>
</dbReference>
<dbReference type="PROSITE" id="PS00395">
    <property type="entry name" value="ALANINE_RACEMASE"/>
    <property type="match status" value="1"/>
</dbReference>
<evidence type="ECO:0000256" key="6">
    <source>
        <dbReference type="PIRSR" id="PIRSR600821-50"/>
    </source>
</evidence>
<dbReference type="EC" id="5.1.1.1" evidence="5"/>
<evidence type="ECO:0000256" key="1">
    <source>
        <dbReference type="ARBA" id="ARBA00000316"/>
    </source>
</evidence>
<dbReference type="Proteomes" id="UP000264056">
    <property type="component" value="Unassembled WGS sequence"/>
</dbReference>